<proteinExistence type="predicted"/>
<evidence type="ECO:0000313" key="2">
    <source>
        <dbReference type="Ensembl" id="ENSPNYP00000003268.1"/>
    </source>
</evidence>
<reference evidence="2" key="1">
    <citation type="submission" date="2023-09" db="UniProtKB">
        <authorList>
            <consortium name="Ensembl"/>
        </authorList>
    </citation>
    <scope>IDENTIFICATION</scope>
</reference>
<dbReference type="STRING" id="303518.ENSPNYP00000003268"/>
<dbReference type="GeneTree" id="ENSGT00940000178571"/>
<feature type="domain" description="Borealin N-terminal" evidence="1">
    <location>
        <begin position="14"/>
        <end position="62"/>
    </location>
</feature>
<dbReference type="AlphaFoldDB" id="A0A3B4EZY3"/>
<name>A0A3B4EZY3_9CICH</name>
<sequence length="156" mass="17904">MAPRRTKTQEACRLALFIQQFEKECELEAKMENTLATVEKVFKVELMKMPPSLQNTLIGDLISGESSVIFVSLSVLHEQQLLFSLVEEEFLSCKPVIKCLRLFFFLFVFTLSNFSVRCCKTIETNLLKVIMFILNIKPCQYPSNETTTCSMLTTIL</sequence>
<protein>
    <recommendedName>
        <fullName evidence="1">Borealin N-terminal domain-containing protein</fullName>
    </recommendedName>
</protein>
<dbReference type="Gene3D" id="6.10.250.1900">
    <property type="match status" value="1"/>
</dbReference>
<accession>A0A3B4EZY3</accession>
<dbReference type="InterPro" id="IPR018851">
    <property type="entry name" value="Borealin_N"/>
</dbReference>
<dbReference type="Ensembl" id="ENSPNYT00000003353.1">
    <property type="protein sequence ID" value="ENSPNYP00000003268.1"/>
    <property type="gene ID" value="ENSPNYG00000002541.1"/>
</dbReference>
<dbReference type="Pfam" id="PF10444">
    <property type="entry name" value="Nbl1_Borealin_N"/>
    <property type="match status" value="1"/>
</dbReference>
<evidence type="ECO:0000259" key="1">
    <source>
        <dbReference type="Pfam" id="PF10444"/>
    </source>
</evidence>
<organism evidence="2">
    <name type="scientific">Pundamilia nyererei</name>
    <dbReference type="NCBI Taxonomy" id="303518"/>
    <lineage>
        <taxon>Eukaryota</taxon>
        <taxon>Metazoa</taxon>
        <taxon>Chordata</taxon>
        <taxon>Craniata</taxon>
        <taxon>Vertebrata</taxon>
        <taxon>Euteleostomi</taxon>
        <taxon>Actinopterygii</taxon>
        <taxon>Neopterygii</taxon>
        <taxon>Teleostei</taxon>
        <taxon>Neoteleostei</taxon>
        <taxon>Acanthomorphata</taxon>
        <taxon>Ovalentaria</taxon>
        <taxon>Cichlomorphae</taxon>
        <taxon>Cichliformes</taxon>
        <taxon>Cichlidae</taxon>
        <taxon>African cichlids</taxon>
        <taxon>Pseudocrenilabrinae</taxon>
        <taxon>Haplochromini</taxon>
        <taxon>Pundamilia</taxon>
    </lineage>
</organism>